<keyword evidence="5" id="KW-0732">Signal</keyword>
<dbReference type="InterPro" id="IPR010851">
    <property type="entry name" value="DEFL"/>
</dbReference>
<proteinExistence type="inferred from homology"/>
<dbReference type="GO" id="GO:0031640">
    <property type="term" value="P:killing of cells of another organism"/>
    <property type="evidence" value="ECO:0007669"/>
    <property type="project" value="UniProtKB-KW"/>
</dbReference>
<gene>
    <name evidence="6" type="ORF">Zm00014a_014808</name>
</gene>
<dbReference type="AlphaFoldDB" id="A0A3L6EI79"/>
<dbReference type="ExpressionAtlas" id="A0A3L6EI79">
    <property type="expression patterns" value="baseline and differential"/>
</dbReference>
<comment type="caution">
    <text evidence="6">The sequence shown here is derived from an EMBL/GenBank/DDBJ whole genome shotgun (WGS) entry which is preliminary data.</text>
</comment>
<evidence type="ECO:0000256" key="4">
    <source>
        <dbReference type="ARBA" id="ARBA00022821"/>
    </source>
</evidence>
<dbReference type="Pfam" id="PF07333">
    <property type="entry name" value="SLR1-BP"/>
    <property type="match status" value="1"/>
</dbReference>
<keyword evidence="3" id="KW-0295">Fungicide</keyword>
<feature type="chain" id="PRO_5018170032" evidence="5">
    <location>
        <begin position="23"/>
        <end position="93"/>
    </location>
</feature>
<evidence type="ECO:0000256" key="3">
    <source>
        <dbReference type="ARBA" id="ARBA00022577"/>
    </source>
</evidence>
<keyword evidence="2" id="KW-0929">Antimicrobial</keyword>
<dbReference type="Proteomes" id="UP000251960">
    <property type="component" value="Chromosome 5"/>
</dbReference>
<comment type="similarity">
    <text evidence="1">Belongs to the DEFL family.</text>
</comment>
<keyword evidence="4" id="KW-0611">Plant defense</keyword>
<evidence type="ECO:0000313" key="6">
    <source>
        <dbReference type="EMBL" id="PWZ20759.1"/>
    </source>
</evidence>
<dbReference type="EMBL" id="NCVQ01000006">
    <property type="protein sequence ID" value="PWZ20759.1"/>
    <property type="molecule type" value="Genomic_DNA"/>
</dbReference>
<feature type="signal peptide" evidence="5">
    <location>
        <begin position="1"/>
        <end position="22"/>
    </location>
</feature>
<organism evidence="6">
    <name type="scientific">Zea mays</name>
    <name type="common">Maize</name>
    <dbReference type="NCBI Taxonomy" id="4577"/>
    <lineage>
        <taxon>Eukaryota</taxon>
        <taxon>Viridiplantae</taxon>
        <taxon>Streptophyta</taxon>
        <taxon>Embryophyta</taxon>
        <taxon>Tracheophyta</taxon>
        <taxon>Spermatophyta</taxon>
        <taxon>Magnoliopsida</taxon>
        <taxon>Liliopsida</taxon>
        <taxon>Poales</taxon>
        <taxon>Poaceae</taxon>
        <taxon>PACMAD clade</taxon>
        <taxon>Panicoideae</taxon>
        <taxon>Andropogonodae</taxon>
        <taxon>Andropogoneae</taxon>
        <taxon>Tripsacinae</taxon>
        <taxon>Zea</taxon>
    </lineage>
</organism>
<reference evidence="6" key="1">
    <citation type="journal article" date="2018" name="Nat. Genet.">
        <title>Extensive intraspecific gene order and gene structural variations between Mo17 and other maize genomes.</title>
        <authorList>
            <person name="Sun S."/>
            <person name="Zhou Y."/>
            <person name="Chen J."/>
            <person name="Shi J."/>
            <person name="Zhao H."/>
            <person name="Zhao H."/>
            <person name="Song W."/>
            <person name="Zhang M."/>
            <person name="Cui Y."/>
            <person name="Dong X."/>
            <person name="Liu H."/>
            <person name="Ma X."/>
            <person name="Jiao Y."/>
            <person name="Wang B."/>
            <person name="Wei X."/>
            <person name="Stein J.C."/>
            <person name="Glaubitz J.C."/>
            <person name="Lu F."/>
            <person name="Yu G."/>
            <person name="Liang C."/>
            <person name="Fengler K."/>
            <person name="Li B."/>
            <person name="Rafalski A."/>
            <person name="Schnable P.S."/>
            <person name="Ware D.H."/>
            <person name="Buckler E.S."/>
            <person name="Lai J."/>
        </authorList>
    </citation>
    <scope>NUCLEOTIDE SEQUENCE [LARGE SCALE GENOMIC DNA]</scope>
    <source>
        <tissue evidence="6">Seedling</tissue>
    </source>
</reference>
<accession>A0A3L6EI79</accession>
<dbReference type="PANTHER" id="PTHR33830">
    <property type="entry name" value="DEFENSIN-LIKE PROTEIN 184-RELATED"/>
    <property type="match status" value="1"/>
</dbReference>
<evidence type="ECO:0000256" key="2">
    <source>
        <dbReference type="ARBA" id="ARBA00022529"/>
    </source>
</evidence>
<protein>
    <submittedName>
        <fullName evidence="6">Uncharacterized protein</fullName>
    </submittedName>
</protein>
<evidence type="ECO:0000256" key="1">
    <source>
        <dbReference type="ARBA" id="ARBA00006722"/>
    </source>
</evidence>
<evidence type="ECO:0000256" key="5">
    <source>
        <dbReference type="SAM" id="SignalP"/>
    </source>
</evidence>
<dbReference type="GO" id="GO:0050832">
    <property type="term" value="P:defense response to fungus"/>
    <property type="evidence" value="ECO:0007669"/>
    <property type="project" value="UniProtKB-KW"/>
</dbReference>
<dbReference type="PANTHER" id="PTHR33830:SF3">
    <property type="entry name" value="DEFENSIN-LIKE PROTEIN 127-RELATED"/>
    <property type="match status" value="1"/>
</dbReference>
<sequence>MKTGVVALQLLTITMFLVLSSAADSTAARIGPDYFQDTCSARISPGARCQPRKCAADCTRQFRGGVGGCDRSGCTCVYTCPAVPPLAKNESIA</sequence>
<name>A0A3L6EI79_MAIZE</name>